<accession>A0A1A8NHC6</accession>
<evidence type="ECO:0000313" key="1">
    <source>
        <dbReference type="EMBL" id="SBR68217.1"/>
    </source>
</evidence>
<protein>
    <submittedName>
        <fullName evidence="1">Uncharacterized protein</fullName>
    </submittedName>
</protein>
<reference evidence="1" key="1">
    <citation type="submission" date="2016-05" db="EMBL/GenBank/DDBJ databases">
        <authorList>
            <person name="Lavstsen T."/>
            <person name="Jespersen J.S."/>
        </authorList>
    </citation>
    <scope>NUCLEOTIDE SEQUENCE</scope>
    <source>
        <tissue evidence="1">Brain</tissue>
    </source>
</reference>
<reference evidence="1" key="2">
    <citation type="submission" date="2016-06" db="EMBL/GenBank/DDBJ databases">
        <title>The genome of a short-lived fish provides insights into sex chromosome evolution and the genetic control of aging.</title>
        <authorList>
            <person name="Reichwald K."/>
            <person name="Felder M."/>
            <person name="Petzold A."/>
            <person name="Koch P."/>
            <person name="Groth M."/>
            <person name="Platzer M."/>
        </authorList>
    </citation>
    <scope>NUCLEOTIDE SEQUENCE</scope>
    <source>
        <tissue evidence="1">Brain</tissue>
    </source>
</reference>
<sequence>MTCCEQEPKFQRLPSSVTHTIRDSNPAVPDMSPCLSQYMCMPY</sequence>
<dbReference type="AlphaFoldDB" id="A0A1A8NHC6"/>
<gene>
    <name evidence="1" type="primary">Nfu_g_1_025721</name>
</gene>
<dbReference type="EMBL" id="HAEH01002090">
    <property type="protein sequence ID" value="SBR68217.1"/>
    <property type="molecule type" value="Transcribed_RNA"/>
</dbReference>
<proteinExistence type="predicted"/>
<feature type="non-terminal residue" evidence="1">
    <location>
        <position position="43"/>
    </location>
</feature>
<organism evidence="1">
    <name type="scientific">Nothobranchius rachovii</name>
    <name type="common">bluefin notho</name>
    <dbReference type="NCBI Taxonomy" id="451742"/>
    <lineage>
        <taxon>Eukaryota</taxon>
        <taxon>Metazoa</taxon>
        <taxon>Chordata</taxon>
        <taxon>Craniata</taxon>
        <taxon>Vertebrata</taxon>
        <taxon>Euteleostomi</taxon>
        <taxon>Actinopterygii</taxon>
        <taxon>Neopterygii</taxon>
        <taxon>Teleostei</taxon>
        <taxon>Neoteleostei</taxon>
        <taxon>Acanthomorphata</taxon>
        <taxon>Ovalentaria</taxon>
        <taxon>Atherinomorphae</taxon>
        <taxon>Cyprinodontiformes</taxon>
        <taxon>Nothobranchiidae</taxon>
        <taxon>Nothobranchius</taxon>
    </lineage>
</organism>
<name>A0A1A8NHC6_9TELE</name>